<evidence type="ECO:0000256" key="1">
    <source>
        <dbReference type="ARBA" id="ARBA00023125"/>
    </source>
</evidence>
<evidence type="ECO:0000259" key="2">
    <source>
        <dbReference type="PROSITE" id="PS01124"/>
    </source>
</evidence>
<dbReference type="OrthoDB" id="247151at2"/>
<keyword evidence="1" id="KW-0238">DNA-binding</keyword>
<proteinExistence type="predicted"/>
<feature type="domain" description="HTH araC/xylS-type" evidence="2">
    <location>
        <begin position="1"/>
        <end position="65"/>
    </location>
</feature>
<dbReference type="GO" id="GO:0003700">
    <property type="term" value="F:DNA-binding transcription factor activity"/>
    <property type="evidence" value="ECO:0007669"/>
    <property type="project" value="InterPro"/>
</dbReference>
<reference evidence="3 4" key="1">
    <citation type="submission" date="2018-07" db="EMBL/GenBank/DDBJ databases">
        <title>Genomic Encyclopedia of Type Strains, Phase III (KMG-III): the genomes of soil and plant-associated and newly described type strains.</title>
        <authorList>
            <person name="Whitman W."/>
        </authorList>
    </citation>
    <scope>NUCLEOTIDE SEQUENCE [LARGE SCALE GENOMIC DNA]</scope>
    <source>
        <strain evidence="3 4">CECT 8236</strain>
    </source>
</reference>
<dbReference type="EMBL" id="QRDY01000001">
    <property type="protein sequence ID" value="RED65639.1"/>
    <property type="molecule type" value="Genomic_DNA"/>
</dbReference>
<gene>
    <name evidence="3" type="ORF">DFP95_101127</name>
</gene>
<keyword evidence="4" id="KW-1185">Reference proteome</keyword>
<dbReference type="AlphaFoldDB" id="A0A3D9IVX4"/>
<organism evidence="3 4">
    <name type="scientific">Cohnella lupini</name>
    <dbReference type="NCBI Taxonomy" id="1294267"/>
    <lineage>
        <taxon>Bacteria</taxon>
        <taxon>Bacillati</taxon>
        <taxon>Bacillota</taxon>
        <taxon>Bacilli</taxon>
        <taxon>Bacillales</taxon>
        <taxon>Paenibacillaceae</taxon>
        <taxon>Cohnella</taxon>
    </lineage>
</organism>
<evidence type="ECO:0000313" key="4">
    <source>
        <dbReference type="Proteomes" id="UP000256869"/>
    </source>
</evidence>
<dbReference type="SMART" id="SM00342">
    <property type="entry name" value="HTH_ARAC"/>
    <property type="match status" value="1"/>
</dbReference>
<protein>
    <submittedName>
        <fullName evidence="3">Helix-turn-helix protein</fullName>
    </submittedName>
</protein>
<comment type="caution">
    <text evidence="3">The sequence shown here is derived from an EMBL/GenBank/DDBJ whole genome shotgun (WGS) entry which is preliminary data.</text>
</comment>
<dbReference type="PROSITE" id="PS01124">
    <property type="entry name" value="HTH_ARAC_FAMILY_2"/>
    <property type="match status" value="1"/>
</dbReference>
<dbReference type="Proteomes" id="UP000256869">
    <property type="component" value="Unassembled WGS sequence"/>
</dbReference>
<evidence type="ECO:0000313" key="3">
    <source>
        <dbReference type="EMBL" id="RED65639.1"/>
    </source>
</evidence>
<dbReference type="RefSeq" id="WP_115990636.1">
    <property type="nucleotide sequence ID" value="NZ_QRDY01000001.1"/>
</dbReference>
<name>A0A3D9IVX4_9BACL</name>
<dbReference type="PANTHER" id="PTHR43280">
    <property type="entry name" value="ARAC-FAMILY TRANSCRIPTIONAL REGULATOR"/>
    <property type="match status" value="1"/>
</dbReference>
<sequence>MENLAVTRLAEEVYLSPKYISLIFKQETGENITEYITKVRMEAAMELLKDNDLKILEVDCLHDFR</sequence>
<dbReference type="GO" id="GO:0043565">
    <property type="term" value="F:sequence-specific DNA binding"/>
    <property type="evidence" value="ECO:0007669"/>
    <property type="project" value="InterPro"/>
</dbReference>
<dbReference type="Pfam" id="PF12833">
    <property type="entry name" value="HTH_18"/>
    <property type="match status" value="1"/>
</dbReference>
<dbReference type="Gene3D" id="1.10.10.60">
    <property type="entry name" value="Homeodomain-like"/>
    <property type="match status" value="1"/>
</dbReference>
<accession>A0A3D9IVX4</accession>
<dbReference type="InterPro" id="IPR018060">
    <property type="entry name" value="HTH_AraC"/>
</dbReference>
<dbReference type="PANTHER" id="PTHR43280:SF2">
    <property type="entry name" value="HTH-TYPE TRANSCRIPTIONAL REGULATOR EXSA"/>
    <property type="match status" value="1"/>
</dbReference>